<evidence type="ECO:0000313" key="12">
    <source>
        <dbReference type="EMBL" id="AGN25992.1"/>
    </source>
</evidence>
<comment type="subcellular location">
    <subcellularLocation>
        <location evidence="2 11">Cell membrane</location>
        <topology evidence="2 11">Multi-pass membrane protein</topology>
    </subcellularLocation>
</comment>
<evidence type="ECO:0000256" key="11">
    <source>
        <dbReference type="HAMAP-Rule" id="MF_00024"/>
    </source>
</evidence>
<keyword evidence="10 11" id="KW-0472">Membrane</keyword>
<dbReference type="STRING" id="1295009.MMINT_06180"/>
<evidence type="ECO:0000256" key="7">
    <source>
        <dbReference type="ARBA" id="ARBA00022573"/>
    </source>
</evidence>
<dbReference type="FunCoup" id="R9T4Y1">
    <property type="interactions" value="61"/>
</dbReference>
<dbReference type="AlphaFoldDB" id="R9T4Y1"/>
<reference evidence="12 13" key="1">
    <citation type="journal article" date="2013" name="Genome Announc.">
        <title>Genome sequence of 'Candidatus Methanomassiliicoccus intestinalis' Issoire-Mx1, a third thermoplasmatales-related methanogenic archaeon from human feces.</title>
        <authorList>
            <person name="Borrel G."/>
            <person name="Harris H.M."/>
            <person name="Parisot N."/>
            <person name="Gaci N."/>
            <person name="Tottey W."/>
            <person name="Mihajlovski A."/>
            <person name="Deane J."/>
            <person name="Gribaldo S."/>
            <person name="Bardot O."/>
            <person name="Peyretaillade E."/>
            <person name="Peyret P."/>
            <person name="O'Toole P.W."/>
            <person name="Brugere J.F."/>
        </authorList>
    </citation>
    <scope>NUCLEOTIDE SEQUENCE [LARGE SCALE GENOMIC DNA]</scope>
    <source>
        <strain evidence="12 13">Issoire-Mx1</strain>
    </source>
</reference>
<dbReference type="GO" id="GO:0015420">
    <property type="term" value="F:ABC-type vitamin B12 transporter activity"/>
    <property type="evidence" value="ECO:0007669"/>
    <property type="project" value="UniProtKB-UniRule"/>
</dbReference>
<keyword evidence="7 11" id="KW-0169">Cobalamin biosynthesis</keyword>
<dbReference type="HOGENOM" id="CLU_054212_0_2_2"/>
<comment type="similarity">
    <text evidence="4 11">Belongs to the CobD/CbiB family.</text>
</comment>
<feature type="transmembrane region" description="Helical" evidence="11">
    <location>
        <begin position="55"/>
        <end position="82"/>
    </location>
</feature>
<gene>
    <name evidence="11" type="primary">cobD</name>
    <name evidence="12" type="ORF">MMINT_06180</name>
</gene>
<evidence type="ECO:0000256" key="4">
    <source>
        <dbReference type="ARBA" id="ARBA00006263"/>
    </source>
</evidence>
<evidence type="ECO:0000256" key="6">
    <source>
        <dbReference type="ARBA" id="ARBA00022475"/>
    </source>
</evidence>
<dbReference type="HAMAP" id="MF_00024">
    <property type="entry name" value="CobD_CbiB"/>
    <property type="match status" value="1"/>
</dbReference>
<evidence type="ECO:0000256" key="3">
    <source>
        <dbReference type="ARBA" id="ARBA00004953"/>
    </source>
</evidence>
<keyword evidence="6 11" id="KW-1003">Cell membrane</keyword>
<dbReference type="PANTHER" id="PTHR34308:SF1">
    <property type="entry name" value="COBALAMIN BIOSYNTHESIS PROTEIN CBIB"/>
    <property type="match status" value="1"/>
</dbReference>
<dbReference type="EMBL" id="CP005934">
    <property type="protein sequence ID" value="AGN25992.1"/>
    <property type="molecule type" value="Genomic_DNA"/>
</dbReference>
<dbReference type="KEGG" id="mer:MMINT_06180"/>
<evidence type="ECO:0000256" key="5">
    <source>
        <dbReference type="ARBA" id="ARBA00016185"/>
    </source>
</evidence>
<comment type="pathway">
    <text evidence="3 11">Cofactor biosynthesis; adenosylcobalamin biosynthesis.</text>
</comment>
<evidence type="ECO:0000256" key="10">
    <source>
        <dbReference type="ARBA" id="ARBA00023136"/>
    </source>
</evidence>
<evidence type="ECO:0000256" key="2">
    <source>
        <dbReference type="ARBA" id="ARBA00004651"/>
    </source>
</evidence>
<evidence type="ECO:0000313" key="13">
    <source>
        <dbReference type="Proteomes" id="UP000014070"/>
    </source>
</evidence>
<feature type="transmembrane region" description="Helical" evidence="11">
    <location>
        <begin position="301"/>
        <end position="323"/>
    </location>
</feature>
<feature type="transmembrane region" description="Helical" evidence="11">
    <location>
        <begin position="211"/>
        <end position="233"/>
    </location>
</feature>
<dbReference type="GO" id="GO:0048472">
    <property type="term" value="F:threonine-phosphate decarboxylase activity"/>
    <property type="evidence" value="ECO:0007669"/>
    <property type="project" value="InterPro"/>
</dbReference>
<dbReference type="UniPathway" id="UPA00148"/>
<dbReference type="InterPro" id="IPR004485">
    <property type="entry name" value="Cobalamin_biosynth_CobD/CbiB"/>
</dbReference>
<accession>R9T4Y1</accession>
<keyword evidence="13" id="KW-1185">Reference proteome</keyword>
<protein>
    <recommendedName>
        <fullName evidence="5 11">Probable cobalamin biosynthesis protein CobD</fullName>
    </recommendedName>
</protein>
<organism evidence="12 13">
    <name type="scientific">Methanomassiliicoccus intestinalis (strain Issoire-Mx1)</name>
    <dbReference type="NCBI Taxonomy" id="1295009"/>
    <lineage>
        <taxon>Archaea</taxon>
        <taxon>Methanobacteriati</taxon>
        <taxon>Thermoplasmatota</taxon>
        <taxon>Thermoplasmata</taxon>
        <taxon>Methanomassiliicoccales</taxon>
        <taxon>Methanomassiliicoccaceae</taxon>
        <taxon>Methanomassiliicoccus</taxon>
    </lineage>
</organism>
<dbReference type="PANTHER" id="PTHR34308">
    <property type="entry name" value="COBALAMIN BIOSYNTHESIS PROTEIN CBIB"/>
    <property type="match status" value="1"/>
</dbReference>
<keyword evidence="8 11" id="KW-0812">Transmembrane</keyword>
<dbReference type="GO" id="GO:0005886">
    <property type="term" value="C:plasma membrane"/>
    <property type="evidence" value="ECO:0007669"/>
    <property type="project" value="UniProtKB-SubCell"/>
</dbReference>
<proteinExistence type="inferred from homology"/>
<feature type="transmembrane region" description="Helical" evidence="11">
    <location>
        <begin position="6"/>
        <end position="24"/>
    </location>
</feature>
<evidence type="ECO:0000256" key="9">
    <source>
        <dbReference type="ARBA" id="ARBA00022989"/>
    </source>
</evidence>
<dbReference type="GO" id="GO:0009236">
    <property type="term" value="P:cobalamin biosynthetic process"/>
    <property type="evidence" value="ECO:0007669"/>
    <property type="project" value="UniProtKB-UniRule"/>
</dbReference>
<dbReference type="InParanoid" id="R9T4Y1"/>
<feature type="transmembrane region" description="Helical" evidence="11">
    <location>
        <begin position="88"/>
        <end position="105"/>
    </location>
</feature>
<feature type="transmembrane region" description="Helical" evidence="11">
    <location>
        <begin position="167"/>
        <end position="184"/>
    </location>
</feature>
<comment type="function">
    <text evidence="1 11">Converts cobyric acid to cobinamide by the addition of aminopropanol on the F carboxylic group.</text>
</comment>
<dbReference type="Proteomes" id="UP000014070">
    <property type="component" value="Chromosome"/>
</dbReference>
<dbReference type="NCBIfam" id="TIGR00380">
    <property type="entry name" value="cobal_cbiB"/>
    <property type="match status" value="1"/>
</dbReference>
<dbReference type="Pfam" id="PF03186">
    <property type="entry name" value="CobD_Cbib"/>
    <property type="match status" value="1"/>
</dbReference>
<dbReference type="NCBIfam" id="NF002281">
    <property type="entry name" value="PRK01209.2-5"/>
    <property type="match status" value="1"/>
</dbReference>
<keyword evidence="9 11" id="KW-1133">Transmembrane helix</keyword>
<evidence type="ECO:0000256" key="8">
    <source>
        <dbReference type="ARBA" id="ARBA00022692"/>
    </source>
</evidence>
<evidence type="ECO:0000256" key="1">
    <source>
        <dbReference type="ARBA" id="ARBA00003384"/>
    </source>
</evidence>
<name>R9T4Y1_METII</name>
<sequence>MLLLEVVLLIPIGALLVDLIFGELPNKLHPVVWMGKVIGFLDDHVQRKSQRHDRICGVFVSLIPILLFTLAFILILGAIRIYGGDYGLIVWEVLSALLFSTLFAIKSLGTHTLPIMNDLKNNDIEAARKKASMVVSRNVNELDEAHIISCASETVAENLVDSVISPMFYFGIAGIPGATILRVVNTEDGMIGYLNEKHKNVGMFAAKLDDALHYITARLSVPFIMLASALLGYDWRNAWKIAKRDHKQTSSPNKGWPMSAVAGALRIKMEKEGYYSLGDGELQNDPEIIAKTVKLMKVTSILFFIIVLIPLYLIIGTTVQILLENAFFGLL</sequence>